<comment type="caution">
    <text evidence="1">The sequence shown here is derived from an EMBL/GenBank/DDBJ whole genome shotgun (WGS) entry which is preliminary data.</text>
</comment>
<evidence type="ECO:0000313" key="2">
    <source>
        <dbReference type="Proteomes" id="UP001152795"/>
    </source>
</evidence>
<evidence type="ECO:0000313" key="1">
    <source>
        <dbReference type="EMBL" id="CAB3988990.1"/>
    </source>
</evidence>
<keyword evidence="2" id="KW-1185">Reference proteome</keyword>
<dbReference type="Proteomes" id="UP001152795">
    <property type="component" value="Unassembled WGS sequence"/>
</dbReference>
<accession>A0A7D9DM57</accession>
<feature type="non-terminal residue" evidence="1">
    <location>
        <position position="1"/>
    </location>
</feature>
<dbReference type="AlphaFoldDB" id="A0A7D9DM57"/>
<dbReference type="EMBL" id="CACRXK020001416">
    <property type="protein sequence ID" value="CAB3988990.1"/>
    <property type="molecule type" value="Genomic_DNA"/>
</dbReference>
<reference evidence="1" key="1">
    <citation type="submission" date="2020-04" db="EMBL/GenBank/DDBJ databases">
        <authorList>
            <person name="Alioto T."/>
            <person name="Alioto T."/>
            <person name="Gomez Garrido J."/>
        </authorList>
    </citation>
    <scope>NUCLEOTIDE SEQUENCE</scope>
    <source>
        <strain evidence="1">A484AB</strain>
    </source>
</reference>
<name>A0A7D9DM57_PARCT</name>
<organism evidence="1 2">
    <name type="scientific">Paramuricea clavata</name>
    <name type="common">Red gorgonian</name>
    <name type="synonym">Violescent sea-whip</name>
    <dbReference type="NCBI Taxonomy" id="317549"/>
    <lineage>
        <taxon>Eukaryota</taxon>
        <taxon>Metazoa</taxon>
        <taxon>Cnidaria</taxon>
        <taxon>Anthozoa</taxon>
        <taxon>Octocorallia</taxon>
        <taxon>Malacalcyonacea</taxon>
        <taxon>Plexauridae</taxon>
        <taxon>Paramuricea</taxon>
    </lineage>
</organism>
<proteinExistence type="predicted"/>
<sequence length="100" mass="11303">VSILIIRRRLSFKENLKIKNQMTGESRIRHHNLGDDAVGYAFHNAIYDDASEKKKTENMDDVRLSSSVELKNAQSDVVNVKPTETTSAFENPAFEEMSAC</sequence>
<protein>
    <submittedName>
        <fullName evidence="1">Uncharacterized protein</fullName>
    </submittedName>
</protein>
<gene>
    <name evidence="1" type="ORF">PACLA_8A005336</name>
</gene>